<evidence type="ECO:0000259" key="2">
    <source>
        <dbReference type="Pfam" id="PF13568"/>
    </source>
</evidence>
<sequence length="259" mass="28503">MKSFVLLGCLSIINFSLLAQSQPASPSSRPVTKEMQEIYDRANAKPTTSIITTPIKTEPVRSKPEKASFDPTDDFRGRSYIGIKAGGNYTTLLNNNTDAQLNFAPGYHAGIVFNAALGNVVSFQPEILYNHNALKEKQFGDTYTFTSSSIDIPLLFRFSFGNQTQFFVNAGVMGSYVLKKTSERAGTKFKNDLSDWDFADRTNFSGVAGIGVAHNLPKGQIFLEARGHYLLGNLSEGFYKSDAPRDLHATLSLGYLIPF</sequence>
<evidence type="ECO:0000256" key="1">
    <source>
        <dbReference type="SAM" id="SignalP"/>
    </source>
</evidence>
<keyword evidence="4" id="KW-1185">Reference proteome</keyword>
<dbReference type="Pfam" id="PF13568">
    <property type="entry name" value="OMP_b-brl_2"/>
    <property type="match status" value="1"/>
</dbReference>
<dbReference type="RefSeq" id="WP_104713218.1">
    <property type="nucleotide sequence ID" value="NZ_PTRA01000001.1"/>
</dbReference>
<evidence type="ECO:0000313" key="3">
    <source>
        <dbReference type="EMBL" id="PQA60683.1"/>
    </source>
</evidence>
<dbReference type="AlphaFoldDB" id="A0A2S7ISI6"/>
<feature type="signal peptide" evidence="1">
    <location>
        <begin position="1"/>
        <end position="21"/>
    </location>
</feature>
<dbReference type="InterPro" id="IPR011250">
    <property type="entry name" value="OMP/PagP_B-barrel"/>
</dbReference>
<organism evidence="3 4">
    <name type="scientific">Siphonobacter curvatus</name>
    <dbReference type="NCBI Taxonomy" id="2094562"/>
    <lineage>
        <taxon>Bacteria</taxon>
        <taxon>Pseudomonadati</taxon>
        <taxon>Bacteroidota</taxon>
        <taxon>Cytophagia</taxon>
        <taxon>Cytophagales</taxon>
        <taxon>Cytophagaceae</taxon>
        <taxon>Siphonobacter</taxon>
    </lineage>
</organism>
<dbReference type="EMBL" id="PTRA01000001">
    <property type="protein sequence ID" value="PQA60683.1"/>
    <property type="molecule type" value="Genomic_DNA"/>
</dbReference>
<proteinExistence type="predicted"/>
<accession>A0A2S7ISI6</accession>
<dbReference type="InterPro" id="IPR025665">
    <property type="entry name" value="Beta-barrel_OMP_2"/>
</dbReference>
<dbReference type="SUPFAM" id="SSF56925">
    <property type="entry name" value="OMPA-like"/>
    <property type="match status" value="1"/>
</dbReference>
<feature type="chain" id="PRO_5015406530" description="Outer membrane protein beta-barrel domain-containing protein" evidence="1">
    <location>
        <begin position="22"/>
        <end position="259"/>
    </location>
</feature>
<reference evidence="4" key="1">
    <citation type="submission" date="2018-02" db="EMBL/GenBank/DDBJ databases">
        <title>Genome sequencing of Solimonas sp. HR-BB.</title>
        <authorList>
            <person name="Lee Y."/>
            <person name="Jeon C.O."/>
        </authorList>
    </citation>
    <scope>NUCLEOTIDE SEQUENCE [LARGE SCALE GENOMIC DNA]</scope>
    <source>
        <strain evidence="4">HR-U</strain>
    </source>
</reference>
<keyword evidence="1" id="KW-0732">Signal</keyword>
<comment type="caution">
    <text evidence="3">The sequence shown here is derived from an EMBL/GenBank/DDBJ whole genome shotgun (WGS) entry which is preliminary data.</text>
</comment>
<name>A0A2S7ISI6_9BACT</name>
<dbReference type="OrthoDB" id="961693at2"/>
<feature type="domain" description="Outer membrane protein beta-barrel" evidence="2">
    <location>
        <begin position="76"/>
        <end position="234"/>
    </location>
</feature>
<evidence type="ECO:0000313" key="4">
    <source>
        <dbReference type="Proteomes" id="UP000239590"/>
    </source>
</evidence>
<dbReference type="Proteomes" id="UP000239590">
    <property type="component" value="Unassembled WGS sequence"/>
</dbReference>
<gene>
    <name evidence="3" type="ORF">C5O19_14020</name>
</gene>
<protein>
    <recommendedName>
        <fullName evidence="2">Outer membrane protein beta-barrel domain-containing protein</fullName>
    </recommendedName>
</protein>